<organism evidence="3 4">
    <name type="scientific">Aspergillus pseudoustus</name>
    <dbReference type="NCBI Taxonomy" id="1810923"/>
    <lineage>
        <taxon>Eukaryota</taxon>
        <taxon>Fungi</taxon>
        <taxon>Dikarya</taxon>
        <taxon>Ascomycota</taxon>
        <taxon>Pezizomycotina</taxon>
        <taxon>Eurotiomycetes</taxon>
        <taxon>Eurotiomycetidae</taxon>
        <taxon>Eurotiales</taxon>
        <taxon>Aspergillaceae</taxon>
        <taxon>Aspergillus</taxon>
        <taxon>Aspergillus subgen. Nidulantes</taxon>
    </lineage>
</organism>
<feature type="domain" description="G" evidence="2">
    <location>
        <begin position="43"/>
        <end position="147"/>
    </location>
</feature>
<evidence type="ECO:0000313" key="3">
    <source>
        <dbReference type="EMBL" id="KAL2830415.1"/>
    </source>
</evidence>
<feature type="compositionally biased region" description="Polar residues" evidence="1">
    <location>
        <begin position="269"/>
        <end position="278"/>
    </location>
</feature>
<feature type="compositionally biased region" description="Polar residues" evidence="1">
    <location>
        <begin position="285"/>
        <end position="295"/>
    </location>
</feature>
<dbReference type="InterPro" id="IPR006073">
    <property type="entry name" value="GTP-bd"/>
</dbReference>
<proteinExistence type="predicted"/>
<dbReference type="Proteomes" id="UP001610446">
    <property type="component" value="Unassembled WGS sequence"/>
</dbReference>
<feature type="compositionally biased region" description="Low complexity" evidence="1">
    <location>
        <begin position="298"/>
        <end position="316"/>
    </location>
</feature>
<comment type="caution">
    <text evidence="3">The sequence shown here is derived from an EMBL/GenBank/DDBJ whole genome shotgun (WGS) entry which is preliminary data.</text>
</comment>
<dbReference type="SUPFAM" id="SSF52540">
    <property type="entry name" value="P-loop containing nucleoside triphosphate hydrolases"/>
    <property type="match status" value="1"/>
</dbReference>
<evidence type="ECO:0000256" key="1">
    <source>
        <dbReference type="SAM" id="MobiDB-lite"/>
    </source>
</evidence>
<evidence type="ECO:0000259" key="2">
    <source>
        <dbReference type="Pfam" id="PF01926"/>
    </source>
</evidence>
<dbReference type="CDD" id="cd00882">
    <property type="entry name" value="Ras_like_GTPase"/>
    <property type="match status" value="1"/>
</dbReference>
<name>A0ABR4IRL5_9EURO</name>
<dbReference type="Pfam" id="PF01926">
    <property type="entry name" value="MMR_HSR1"/>
    <property type="match status" value="1"/>
</dbReference>
<dbReference type="EMBL" id="JBFXLU010000305">
    <property type="protein sequence ID" value="KAL2830415.1"/>
    <property type="molecule type" value="Genomic_DNA"/>
</dbReference>
<protein>
    <recommendedName>
        <fullName evidence="2">G domain-containing protein</fullName>
    </recommendedName>
</protein>
<accession>A0ABR4IRL5</accession>
<sequence>MPVIDLNNGWKAFSEAMASTMEEGVHDFLKKNSHSVNSDLFIVTGPAGVGKSSFIKSITLEDVYIGSTLKSGTMTTSLVPAVIGEKRCLFLDMPGFNTRDFNDWDIFVRLMTGLSAVREYVQFRGVIYVDSMVENRVTDAASKILNWLAHFCGESYMPNVTIVTTNWSGLNPRGAEEKLARVEMWKELDLLRPFFDNGAHIYHHGLDTRHGEYKTLDKDDYAVRRGMLAAEMIAERYGGPSSLTLKIYTEIANGAALDTTSAGRWLRYGTSTPPSQGSADAGASPTGNDGSSPRNDQQRQNQQGQRQQQQQQQQQGAPSEPTPSWTNQLATFYKEAKPWIGLLSTAARFYMSPSPGAVWELFSDDFPGVVEVAVSMFAVIFKIMVATA</sequence>
<reference evidence="3 4" key="1">
    <citation type="submission" date="2024-07" db="EMBL/GenBank/DDBJ databases">
        <title>Section-level genome sequencing and comparative genomics of Aspergillus sections Usti and Cavernicolus.</title>
        <authorList>
            <consortium name="Lawrence Berkeley National Laboratory"/>
            <person name="Nybo J.L."/>
            <person name="Vesth T.C."/>
            <person name="Theobald S."/>
            <person name="Frisvad J.C."/>
            <person name="Larsen T.O."/>
            <person name="Kjaerboelling I."/>
            <person name="Rothschild-Mancinelli K."/>
            <person name="Lyhne E.K."/>
            <person name="Kogle M.E."/>
            <person name="Barry K."/>
            <person name="Clum A."/>
            <person name="Na H."/>
            <person name="Ledsgaard L."/>
            <person name="Lin J."/>
            <person name="Lipzen A."/>
            <person name="Kuo A."/>
            <person name="Riley R."/>
            <person name="Mondo S."/>
            <person name="Labutti K."/>
            <person name="Haridas S."/>
            <person name="Pangalinan J."/>
            <person name="Salamov A.A."/>
            <person name="Simmons B.A."/>
            <person name="Magnuson J.K."/>
            <person name="Chen J."/>
            <person name="Drula E."/>
            <person name="Henrissat B."/>
            <person name="Wiebenga A."/>
            <person name="Lubbers R.J."/>
            <person name="Gomes A.C."/>
            <person name="Makela M.R."/>
            <person name="Stajich J."/>
            <person name="Grigoriev I.V."/>
            <person name="Mortensen U.H."/>
            <person name="De Vries R.P."/>
            <person name="Baker S.E."/>
            <person name="Andersen M.R."/>
        </authorList>
    </citation>
    <scope>NUCLEOTIDE SEQUENCE [LARGE SCALE GENOMIC DNA]</scope>
    <source>
        <strain evidence="3 4">CBS 123904</strain>
    </source>
</reference>
<gene>
    <name evidence="3" type="ORF">BJY01DRAFT_240383</name>
</gene>
<dbReference type="Gene3D" id="3.40.50.300">
    <property type="entry name" value="P-loop containing nucleotide triphosphate hydrolases"/>
    <property type="match status" value="1"/>
</dbReference>
<feature type="region of interest" description="Disordered" evidence="1">
    <location>
        <begin position="266"/>
        <end position="325"/>
    </location>
</feature>
<evidence type="ECO:0000313" key="4">
    <source>
        <dbReference type="Proteomes" id="UP001610446"/>
    </source>
</evidence>
<keyword evidence="4" id="KW-1185">Reference proteome</keyword>
<dbReference type="InterPro" id="IPR027417">
    <property type="entry name" value="P-loop_NTPase"/>
</dbReference>